<dbReference type="EMBL" id="LQYI01000061">
    <property type="protein sequence ID" value="KYC68270.1"/>
    <property type="molecule type" value="Genomic_DNA"/>
</dbReference>
<dbReference type="Proteomes" id="UP000075304">
    <property type="component" value="Unassembled WGS sequence"/>
</dbReference>
<proteinExistence type="predicted"/>
<dbReference type="PATRIC" id="fig|1398.25.peg.3275"/>
<sequence>MQNEMKNFLTDLICEIQEKYNHSLSFPKEEGLEEKNYRLGMNFAYYDVLELIENQLKSFGYSEDNIGIITPILGKKISK</sequence>
<evidence type="ECO:0000313" key="1">
    <source>
        <dbReference type="EMBL" id="KYC68270.1"/>
    </source>
</evidence>
<organism evidence="1 2">
    <name type="scientific">Heyndrickxia coagulans</name>
    <name type="common">Weizmannia coagulans</name>
    <dbReference type="NCBI Taxonomy" id="1398"/>
    <lineage>
        <taxon>Bacteria</taxon>
        <taxon>Bacillati</taxon>
        <taxon>Bacillota</taxon>
        <taxon>Bacilli</taxon>
        <taxon>Bacillales</taxon>
        <taxon>Bacillaceae</taxon>
        <taxon>Heyndrickxia</taxon>
    </lineage>
</organism>
<protein>
    <submittedName>
        <fullName evidence="1">Uncharacterized protein</fullName>
    </submittedName>
</protein>
<gene>
    <name evidence="1" type="ORF">B4099_3727</name>
</gene>
<comment type="caution">
    <text evidence="1">The sequence shown here is derived from an EMBL/GenBank/DDBJ whole genome shotgun (WGS) entry which is preliminary data.</text>
</comment>
<accession>A0A150KDX6</accession>
<reference evidence="1 2" key="1">
    <citation type="submission" date="2016-01" db="EMBL/GenBank/DDBJ databases">
        <title>Genome Sequences of Twelve Sporeforming Bacillus Species Isolated from Foods.</title>
        <authorList>
            <person name="Berendsen E.M."/>
            <person name="Wells-Bennik M.H."/>
            <person name="Krawcyk A.O."/>
            <person name="De Jong A."/>
            <person name="Holsappel S."/>
            <person name="Eijlander R.T."/>
            <person name="Kuipers O.P."/>
        </authorList>
    </citation>
    <scope>NUCLEOTIDE SEQUENCE [LARGE SCALE GENOMIC DNA]</scope>
    <source>
        <strain evidence="1 2">B4099</strain>
    </source>
</reference>
<dbReference type="RefSeq" id="WP_061575030.1">
    <property type="nucleotide sequence ID" value="NZ_LQYI01000061.1"/>
</dbReference>
<dbReference type="AlphaFoldDB" id="A0A150KDX6"/>
<evidence type="ECO:0000313" key="2">
    <source>
        <dbReference type="Proteomes" id="UP000075304"/>
    </source>
</evidence>
<name>A0A150KDX6_HEYCO</name>